<proteinExistence type="predicted"/>
<evidence type="ECO:0000313" key="2">
    <source>
        <dbReference type="Proteomes" id="UP000821853"/>
    </source>
</evidence>
<evidence type="ECO:0008006" key="3">
    <source>
        <dbReference type="Google" id="ProtNLM"/>
    </source>
</evidence>
<sequence length="111" mass="12523">MYLTRRSYVLLCAIHENAVREDFFQFVDHRNDSRAVAPNITEPILTGRVLGERLLKMLKDLQFDLGRCVDIGVATDGYSLMVSELCGSVSKIRLRATKAVHSPCFNHALNL</sequence>
<reference evidence="1 2" key="1">
    <citation type="journal article" date="2020" name="Cell">
        <title>Large-Scale Comparative Analyses of Tick Genomes Elucidate Their Genetic Diversity and Vector Capacities.</title>
        <authorList>
            <consortium name="Tick Genome and Microbiome Consortium (TIGMIC)"/>
            <person name="Jia N."/>
            <person name="Wang J."/>
            <person name="Shi W."/>
            <person name="Du L."/>
            <person name="Sun Y."/>
            <person name="Zhan W."/>
            <person name="Jiang J.F."/>
            <person name="Wang Q."/>
            <person name="Zhang B."/>
            <person name="Ji P."/>
            <person name="Bell-Sakyi L."/>
            <person name="Cui X.M."/>
            <person name="Yuan T.T."/>
            <person name="Jiang B.G."/>
            <person name="Yang W.F."/>
            <person name="Lam T.T."/>
            <person name="Chang Q.C."/>
            <person name="Ding S.J."/>
            <person name="Wang X.J."/>
            <person name="Zhu J.G."/>
            <person name="Ruan X.D."/>
            <person name="Zhao L."/>
            <person name="Wei J.T."/>
            <person name="Ye R.Z."/>
            <person name="Que T.C."/>
            <person name="Du C.H."/>
            <person name="Zhou Y.H."/>
            <person name="Cheng J.X."/>
            <person name="Dai P.F."/>
            <person name="Guo W.B."/>
            <person name="Han X.H."/>
            <person name="Huang E.J."/>
            <person name="Li L.F."/>
            <person name="Wei W."/>
            <person name="Gao Y.C."/>
            <person name="Liu J.Z."/>
            <person name="Shao H.Z."/>
            <person name="Wang X."/>
            <person name="Wang C.C."/>
            <person name="Yang T.C."/>
            <person name="Huo Q.B."/>
            <person name="Li W."/>
            <person name="Chen H.Y."/>
            <person name="Chen S.E."/>
            <person name="Zhou L.G."/>
            <person name="Ni X.B."/>
            <person name="Tian J.H."/>
            <person name="Sheng Y."/>
            <person name="Liu T."/>
            <person name="Pan Y.S."/>
            <person name="Xia L.Y."/>
            <person name="Li J."/>
            <person name="Zhao F."/>
            <person name="Cao W.C."/>
        </authorList>
    </citation>
    <scope>NUCLEOTIDE SEQUENCE [LARGE SCALE GENOMIC DNA]</scope>
    <source>
        <strain evidence="1">HaeL-2018</strain>
    </source>
</reference>
<dbReference type="Proteomes" id="UP000821853">
    <property type="component" value="Chromosome 2"/>
</dbReference>
<protein>
    <recommendedName>
        <fullName evidence="3">DUF4371 domain-containing protein</fullName>
    </recommendedName>
</protein>
<dbReference type="AlphaFoldDB" id="A0A9J6FKV4"/>
<comment type="caution">
    <text evidence="1">The sequence shown here is derived from an EMBL/GenBank/DDBJ whole genome shotgun (WGS) entry which is preliminary data.</text>
</comment>
<name>A0A9J6FKV4_HAELO</name>
<gene>
    <name evidence="1" type="ORF">HPB48_017792</name>
</gene>
<keyword evidence="2" id="KW-1185">Reference proteome</keyword>
<organism evidence="1 2">
    <name type="scientific">Haemaphysalis longicornis</name>
    <name type="common">Bush tick</name>
    <dbReference type="NCBI Taxonomy" id="44386"/>
    <lineage>
        <taxon>Eukaryota</taxon>
        <taxon>Metazoa</taxon>
        <taxon>Ecdysozoa</taxon>
        <taxon>Arthropoda</taxon>
        <taxon>Chelicerata</taxon>
        <taxon>Arachnida</taxon>
        <taxon>Acari</taxon>
        <taxon>Parasitiformes</taxon>
        <taxon>Ixodida</taxon>
        <taxon>Ixodoidea</taxon>
        <taxon>Ixodidae</taxon>
        <taxon>Haemaphysalinae</taxon>
        <taxon>Haemaphysalis</taxon>
    </lineage>
</organism>
<dbReference type="EMBL" id="JABSTR010000004">
    <property type="protein sequence ID" value="KAH9366870.1"/>
    <property type="molecule type" value="Genomic_DNA"/>
</dbReference>
<dbReference type="VEuPathDB" id="VectorBase:HLOH_046102"/>
<accession>A0A9J6FKV4</accession>
<evidence type="ECO:0000313" key="1">
    <source>
        <dbReference type="EMBL" id="KAH9366870.1"/>
    </source>
</evidence>